<accession>A0A0U1AF46</accession>
<evidence type="ECO:0000313" key="1">
    <source>
        <dbReference type="EMBL" id="CPV38726.1"/>
    </source>
</evidence>
<name>A0A0U1AF46_9MYCO</name>
<dbReference type="AlphaFoldDB" id="A0A0U1AF46"/>
<evidence type="ECO:0000313" key="2">
    <source>
        <dbReference type="Proteomes" id="UP000045782"/>
    </source>
</evidence>
<dbReference type="EMBL" id="CSWP01000002">
    <property type="protein sequence ID" value="CPV38726.1"/>
    <property type="molecule type" value="Genomic_DNA"/>
</dbReference>
<organism evidence="1 2">
    <name type="scientific">Mycobacteroides abscessus</name>
    <dbReference type="NCBI Taxonomy" id="36809"/>
    <lineage>
        <taxon>Bacteria</taxon>
        <taxon>Bacillati</taxon>
        <taxon>Actinomycetota</taxon>
        <taxon>Actinomycetes</taxon>
        <taxon>Mycobacteriales</taxon>
        <taxon>Mycobacteriaceae</taxon>
        <taxon>Mycobacteroides</taxon>
    </lineage>
</organism>
<gene>
    <name evidence="1" type="ORF">ERS075579_00953</name>
</gene>
<sequence length="60" mass="6108">MPGIGTTALVSAYAARFNPLLLRAQSVASPLGLSLLQALIASATEGTHRHGVGYLCSARG</sequence>
<dbReference type="Proteomes" id="UP000045782">
    <property type="component" value="Unassembled WGS sequence"/>
</dbReference>
<reference evidence="1 2" key="1">
    <citation type="submission" date="2015-03" db="EMBL/GenBank/DDBJ databases">
        <authorList>
            <person name="Murphy D."/>
        </authorList>
    </citation>
    <scope>NUCLEOTIDE SEQUENCE [LARGE SCALE GENOMIC DNA]</scope>
    <source>
        <strain evidence="1 2">PAP088</strain>
    </source>
</reference>
<protein>
    <submittedName>
        <fullName evidence="1">Uncharacterized protein</fullName>
    </submittedName>
</protein>
<proteinExistence type="predicted"/>
<dbReference type="RefSeq" id="WP_016890435.1">
    <property type="nucleotide sequence ID" value="NZ_CSVC01000007.1"/>
</dbReference>